<feature type="region of interest" description="Disordered" evidence="1">
    <location>
        <begin position="46"/>
        <end position="97"/>
    </location>
</feature>
<dbReference type="InterPro" id="IPR013783">
    <property type="entry name" value="Ig-like_fold"/>
</dbReference>
<dbReference type="AlphaFoldDB" id="A0ABD3WIL3"/>
<proteinExistence type="predicted"/>
<feature type="region of interest" description="Disordered" evidence="1">
    <location>
        <begin position="607"/>
        <end position="627"/>
    </location>
</feature>
<evidence type="ECO:0000259" key="2">
    <source>
        <dbReference type="PROSITE" id="PS50254"/>
    </source>
</evidence>
<organism evidence="3 4">
    <name type="scientific">Sinanodonta woodiana</name>
    <name type="common">Chinese pond mussel</name>
    <name type="synonym">Anodonta woodiana</name>
    <dbReference type="NCBI Taxonomy" id="1069815"/>
    <lineage>
        <taxon>Eukaryota</taxon>
        <taxon>Metazoa</taxon>
        <taxon>Spiralia</taxon>
        <taxon>Lophotrochozoa</taxon>
        <taxon>Mollusca</taxon>
        <taxon>Bivalvia</taxon>
        <taxon>Autobranchia</taxon>
        <taxon>Heteroconchia</taxon>
        <taxon>Palaeoheterodonta</taxon>
        <taxon>Unionida</taxon>
        <taxon>Unionoidea</taxon>
        <taxon>Unionidae</taxon>
        <taxon>Unioninae</taxon>
        <taxon>Sinanodonta</taxon>
    </lineage>
</organism>
<feature type="domain" description="RHD" evidence="2">
    <location>
        <begin position="218"/>
        <end position="368"/>
    </location>
</feature>
<dbReference type="InterPro" id="IPR011539">
    <property type="entry name" value="RHD_DNA_bind_dom"/>
</dbReference>
<evidence type="ECO:0000256" key="1">
    <source>
        <dbReference type="SAM" id="MobiDB-lite"/>
    </source>
</evidence>
<dbReference type="PROSITE" id="PS50254">
    <property type="entry name" value="REL_2"/>
    <property type="match status" value="1"/>
</dbReference>
<dbReference type="Pfam" id="PF00554">
    <property type="entry name" value="RHD_DNA_bind"/>
    <property type="match status" value="1"/>
</dbReference>
<reference evidence="3 4" key="1">
    <citation type="submission" date="2024-11" db="EMBL/GenBank/DDBJ databases">
        <title>Chromosome-level genome assembly of the freshwater bivalve Anodonta woodiana.</title>
        <authorList>
            <person name="Chen X."/>
        </authorList>
    </citation>
    <scope>NUCLEOTIDE SEQUENCE [LARGE SCALE GENOMIC DNA]</scope>
    <source>
        <strain evidence="3">MN2024</strain>
        <tissue evidence="3">Gills</tissue>
    </source>
</reference>
<dbReference type="InterPro" id="IPR037059">
    <property type="entry name" value="RHD_DNA_bind_dom_sf"/>
</dbReference>
<dbReference type="Proteomes" id="UP001634394">
    <property type="component" value="Unassembled WGS sequence"/>
</dbReference>
<sequence length="970" mass="109159">MAEKRKEIYLGDCDLPSLELGKLIDLADPNQVKRFMSQKGLNIPPGYQQFMLSNEPTLPSDRFTRSTGDLSQGLKKDTKDKHTNGKKDKQAVSKSQTDYTITSTNNVTVFSEDIVMAVPSRFSNASNNTESSDTSFLPTELFCQTKRDPDINTINWVDHDKGQSGITFSDGNAIVIEDDLEVIGDESNMFGEGLQQHQELDDKSSEPEVIVKTEGYHRFRYMSEMGNRGSKRVFENHDGKEFVSIQVKYYCGSVKVLMFCVDIDGKPHPFYLEGEHCVGGLFSEKYTVNQDLIIRIKQINIICPIHKKYKDSLDSLKNALSQHESCHKWPEDCRDLQLKAVDKTKVRLRVEVIFETEKQSIVQLSEPIQDRKQGMDFKIHTVRDPSAPASGSLEGNPVLIVTTNDTNFPKNVDVVLYDNNGWEVKADPSSVEIIKKCVVIFHAPPYTKDRDIKGNVTVSLALLDRDTGKRTPPVNFIYYVDSDVYGVKSKKRKLDSLQESSHQNSSEIKTASQADNNVLQFVKRKLGNKKRTKDETSISAEIVQNAITDSSQEMSDIKSTLKDEPEVVNIPSFGFSQMGETQELSPEYINVLLQQLEQFERKSETFNSEQNSVPVTKQPHTLSKGQLSLTPLPGGMLRISYKGKVFGDFTEESWCQMIQKKRNQQYSQINASASLANDNQHIYPQQCFYENTSMTSDSQKQNPTIGNQQILDGLAAAFFEQQAQQFQQFKQIVSETIQQQSGDIKNEGLDALGSLTAQQFSVMPQHPGLITLAHAEDNAFNASDNSTILTYVQLKDGKYYIPSSSTESNQIIDYQPTEEDESQKYIIQDPSAVTNMSLSFNQTTTPTHQMIEGQSVLVQHIQQQHPTDEYSPTDSEQFKQTAPWNQGDASSSNGATYQLYEASTSNRHSSSPYMTSSFQEDHNYSDLASSDLECDSKVQPVDNNIVVKEDLADDDLEYDTVPMPVIEIEV</sequence>
<keyword evidence="4" id="KW-1185">Reference proteome</keyword>
<dbReference type="Pfam" id="PF16179">
    <property type="entry name" value="RHD_dimer"/>
    <property type="match status" value="1"/>
</dbReference>
<feature type="region of interest" description="Disordered" evidence="1">
    <location>
        <begin position="862"/>
        <end position="893"/>
    </location>
</feature>
<evidence type="ECO:0000313" key="3">
    <source>
        <dbReference type="EMBL" id="KAL3873814.1"/>
    </source>
</evidence>
<dbReference type="SUPFAM" id="SSF81296">
    <property type="entry name" value="E set domains"/>
    <property type="match status" value="1"/>
</dbReference>
<dbReference type="EMBL" id="JBJQND010000006">
    <property type="protein sequence ID" value="KAL3873814.1"/>
    <property type="molecule type" value="Genomic_DNA"/>
</dbReference>
<gene>
    <name evidence="3" type="ORF">ACJMK2_036899</name>
</gene>
<dbReference type="InterPro" id="IPR032397">
    <property type="entry name" value="RHD_dimer"/>
</dbReference>
<protein>
    <recommendedName>
        <fullName evidence="2">RHD domain-containing protein</fullName>
    </recommendedName>
</protein>
<dbReference type="SUPFAM" id="SSF49417">
    <property type="entry name" value="p53-like transcription factors"/>
    <property type="match status" value="1"/>
</dbReference>
<name>A0ABD3WIL3_SINWO</name>
<dbReference type="Gene3D" id="2.60.40.10">
    <property type="entry name" value="Immunoglobulins"/>
    <property type="match status" value="1"/>
</dbReference>
<dbReference type="Gene3D" id="2.60.40.340">
    <property type="entry name" value="Rel homology domain (RHD), DNA-binding domain"/>
    <property type="match status" value="1"/>
</dbReference>
<feature type="compositionally biased region" description="Basic and acidic residues" evidence="1">
    <location>
        <begin position="74"/>
        <end position="91"/>
    </location>
</feature>
<dbReference type="InterPro" id="IPR014756">
    <property type="entry name" value="Ig_E-set"/>
</dbReference>
<accession>A0ABD3WIL3</accession>
<evidence type="ECO:0000313" key="4">
    <source>
        <dbReference type="Proteomes" id="UP001634394"/>
    </source>
</evidence>
<dbReference type="InterPro" id="IPR008967">
    <property type="entry name" value="p53-like_TF_DNA-bd_sf"/>
</dbReference>
<comment type="caution">
    <text evidence="3">The sequence shown here is derived from an EMBL/GenBank/DDBJ whole genome shotgun (WGS) entry which is preliminary data.</text>
</comment>